<proteinExistence type="predicted"/>
<dbReference type="Gene3D" id="3.40.710.10">
    <property type="entry name" value="DD-peptidase/beta-lactamase superfamily"/>
    <property type="match status" value="1"/>
</dbReference>
<dbReference type="PANTHER" id="PTHR46825">
    <property type="entry name" value="D-ALANYL-D-ALANINE-CARBOXYPEPTIDASE/ENDOPEPTIDASE AMPH"/>
    <property type="match status" value="1"/>
</dbReference>
<dbReference type="InterPro" id="IPR012338">
    <property type="entry name" value="Beta-lactam/transpept-like"/>
</dbReference>
<protein>
    <submittedName>
        <fullName evidence="2">Beta-lactamase family protein</fullName>
    </submittedName>
</protein>
<gene>
    <name evidence="2" type="ORF">Dfulv_15505</name>
</gene>
<dbReference type="Proteomes" id="UP001059617">
    <property type="component" value="Chromosome"/>
</dbReference>
<accession>A0ABY5W8M4</accession>
<dbReference type="RefSeq" id="WP_259863696.1">
    <property type="nucleotide sequence ID" value="NZ_BAAAST010000012.1"/>
</dbReference>
<dbReference type="EMBL" id="CP073720">
    <property type="protein sequence ID" value="UWP85564.1"/>
    <property type="molecule type" value="Genomic_DNA"/>
</dbReference>
<dbReference type="Pfam" id="PF00144">
    <property type="entry name" value="Beta-lactamase"/>
    <property type="match status" value="1"/>
</dbReference>
<name>A0ABY5W8M4_9ACTN</name>
<evidence type="ECO:0000313" key="2">
    <source>
        <dbReference type="EMBL" id="UWP85564.1"/>
    </source>
</evidence>
<reference evidence="2" key="2">
    <citation type="submission" date="2022-09" db="EMBL/GenBank/DDBJ databases">
        <title>Biosynthetic gene clusters of Dactylosporangioum fulvum.</title>
        <authorList>
            <person name="Caradec T."/>
        </authorList>
    </citation>
    <scope>NUCLEOTIDE SEQUENCE</scope>
    <source>
        <strain evidence="2">NRRL B-16292</strain>
    </source>
</reference>
<keyword evidence="3" id="KW-1185">Reference proteome</keyword>
<evidence type="ECO:0000313" key="3">
    <source>
        <dbReference type="Proteomes" id="UP001059617"/>
    </source>
</evidence>
<dbReference type="InterPro" id="IPR001466">
    <property type="entry name" value="Beta-lactam-related"/>
</dbReference>
<evidence type="ECO:0000259" key="1">
    <source>
        <dbReference type="Pfam" id="PF00144"/>
    </source>
</evidence>
<dbReference type="SUPFAM" id="SSF56601">
    <property type="entry name" value="beta-lactamase/transpeptidase-like"/>
    <property type="match status" value="1"/>
</dbReference>
<dbReference type="PANTHER" id="PTHR46825:SF9">
    <property type="entry name" value="BETA-LACTAMASE-RELATED DOMAIN-CONTAINING PROTEIN"/>
    <property type="match status" value="1"/>
</dbReference>
<sequence length="455" mass="49242">MTPQAALRDFVFDAAERHNIPGAAVGIVHGADEYTVTRGVTSTRDPLRVDDHTLFPIGSISKTFTATAAMSLVEQGLLDLDLPVARYLPTLRLSEHGERASVVVRDLFTHTAGWLGDDVPDTGWGDEAVSRAVTEQLPRLPQLVPPGGPPSYNNMSAAVAAYLLETVTGRSFEEVLRRRVLAPLRLAETFSFPQEIAHRRHAVGHVVVAGSARPVMEWQTSRAMVAGGGLVSSLTDQLAYARYQLDGNTAGTPPVSQATRLAMQRPYVRMNDWFGIGISWLLRSRGELALVTHSGNVAGLYVSLLVLVPGERLGIVALTNAATGALMQEELLAWALRRFLGHDVVALEPAGSTGPLDEYVGRYVTGELDIEVRSTADQLTVNVKYVGVVVDPAVAREIEKPTPVFFVAPDVVAAESAPWQPAGEFVRDPDGSVGWLRWGMRLVRRHGADVGARQQ</sequence>
<dbReference type="InterPro" id="IPR050491">
    <property type="entry name" value="AmpC-like"/>
</dbReference>
<reference evidence="2" key="1">
    <citation type="submission" date="2021-04" db="EMBL/GenBank/DDBJ databases">
        <authorList>
            <person name="Hartkoorn R.C."/>
            <person name="Beaudoing E."/>
            <person name="Hot D."/>
        </authorList>
    </citation>
    <scope>NUCLEOTIDE SEQUENCE</scope>
    <source>
        <strain evidence="2">NRRL B-16292</strain>
    </source>
</reference>
<feature type="domain" description="Beta-lactamase-related" evidence="1">
    <location>
        <begin position="9"/>
        <end position="324"/>
    </location>
</feature>
<organism evidence="2 3">
    <name type="scientific">Dactylosporangium fulvum</name>
    <dbReference type="NCBI Taxonomy" id="53359"/>
    <lineage>
        <taxon>Bacteria</taxon>
        <taxon>Bacillati</taxon>
        <taxon>Actinomycetota</taxon>
        <taxon>Actinomycetes</taxon>
        <taxon>Micromonosporales</taxon>
        <taxon>Micromonosporaceae</taxon>
        <taxon>Dactylosporangium</taxon>
    </lineage>
</organism>